<evidence type="ECO:0000256" key="4">
    <source>
        <dbReference type="ARBA" id="ARBA00023136"/>
    </source>
</evidence>
<dbReference type="NCBIfam" id="NF009608">
    <property type="entry name" value="PRK13105.1"/>
    <property type="match status" value="1"/>
</dbReference>
<evidence type="ECO:0000256" key="3">
    <source>
        <dbReference type="ARBA" id="ARBA00022989"/>
    </source>
</evidence>
<sequence>MTEQLGTTGWKTRQVVLSSRPLSWINTAFPFAAAYVVTTGRIDALLIVGTLFFLIPYNLLMYGINDVFDYESDLRNPRKGGAEGALLHPALHRTVIVAGVLSAGIVGGAMVVLAGARHPLSWVVLVVSLFAVVAYSVRGLRFKERPVLDSITSSTHFVSPAVYGLAVAGATIDFGLLALLGAFFLWGMASHAFGAVQDVEPDRQAGIASIATALSAWPTVRLAITFWALAGLLMLATPWPGPLAAVLAVPYMLAAMPFWSVSDEDSETANRGWKRFLWLNFFTGFLVTMLLIFSVRQGA</sequence>
<dbReference type="PANTHER" id="PTHR42723:SF1">
    <property type="entry name" value="CHLOROPHYLL SYNTHASE, CHLOROPLASTIC"/>
    <property type="match status" value="1"/>
</dbReference>
<dbReference type="Proteomes" id="UP000297654">
    <property type="component" value="Unassembled WGS sequence"/>
</dbReference>
<name>A0A1H8GUQ0_9MICO</name>
<dbReference type="InterPro" id="IPR044878">
    <property type="entry name" value="UbiA_sf"/>
</dbReference>
<evidence type="ECO:0000313" key="6">
    <source>
        <dbReference type="Proteomes" id="UP000297654"/>
    </source>
</evidence>
<comment type="subcellular location">
    <subcellularLocation>
        <location evidence="1">Membrane</location>
        <topology evidence="1">Multi-pass membrane protein</topology>
    </subcellularLocation>
</comment>
<dbReference type="PANTHER" id="PTHR42723">
    <property type="entry name" value="CHLOROPHYLL SYNTHASE"/>
    <property type="match status" value="1"/>
</dbReference>
<dbReference type="Gene3D" id="1.10.357.140">
    <property type="entry name" value="UbiA prenyltransferase"/>
    <property type="match status" value="1"/>
</dbReference>
<dbReference type="InterPro" id="IPR050475">
    <property type="entry name" value="Prenyltransferase_related"/>
</dbReference>
<comment type="caution">
    <text evidence="5">The sequence shown here is derived from an EMBL/GenBank/DDBJ whole genome shotgun (WGS) entry which is preliminary data.</text>
</comment>
<dbReference type="Gene3D" id="1.20.120.1780">
    <property type="entry name" value="UbiA prenyltransferase"/>
    <property type="match status" value="1"/>
</dbReference>
<dbReference type="Pfam" id="PF01040">
    <property type="entry name" value="UbiA"/>
    <property type="match status" value="1"/>
</dbReference>
<evidence type="ECO:0000256" key="2">
    <source>
        <dbReference type="ARBA" id="ARBA00022692"/>
    </source>
</evidence>
<keyword evidence="3" id="KW-1133">Transmembrane helix</keyword>
<dbReference type="CDD" id="cd13966">
    <property type="entry name" value="PT_UbiA_4"/>
    <property type="match status" value="1"/>
</dbReference>
<dbReference type="AlphaFoldDB" id="A0A1H8GUQ0"/>
<keyword evidence="4" id="KW-0472">Membrane</keyword>
<keyword evidence="2" id="KW-0812">Transmembrane</keyword>
<organism evidence="5 6">
    <name type="scientific">Cryobacterium luteum</name>
    <dbReference type="NCBI Taxonomy" id="1424661"/>
    <lineage>
        <taxon>Bacteria</taxon>
        <taxon>Bacillati</taxon>
        <taxon>Actinomycetota</taxon>
        <taxon>Actinomycetes</taxon>
        <taxon>Micrococcales</taxon>
        <taxon>Microbacteriaceae</taxon>
        <taxon>Cryobacterium</taxon>
    </lineage>
</organism>
<dbReference type="EMBL" id="SOFF01000044">
    <property type="protein sequence ID" value="TFB84590.1"/>
    <property type="molecule type" value="Genomic_DNA"/>
</dbReference>
<keyword evidence="6" id="KW-1185">Reference proteome</keyword>
<gene>
    <name evidence="5" type="ORF">E3O10_15785</name>
</gene>
<dbReference type="GO" id="GO:0016020">
    <property type="term" value="C:membrane"/>
    <property type="evidence" value="ECO:0007669"/>
    <property type="project" value="UniProtKB-SubCell"/>
</dbReference>
<keyword evidence="5" id="KW-0808">Transferase</keyword>
<accession>A0A1H8GUQ0</accession>
<dbReference type="RefSeq" id="WP_092110124.1">
    <property type="nucleotide sequence ID" value="NZ_FOCN01000008.1"/>
</dbReference>
<protein>
    <submittedName>
        <fullName evidence="5">Prenyltransferase</fullName>
    </submittedName>
</protein>
<reference evidence="5 6" key="1">
    <citation type="submission" date="2019-03" db="EMBL/GenBank/DDBJ databases">
        <title>Genomics of glacier-inhabiting Cryobacterium strains.</title>
        <authorList>
            <person name="Liu Q."/>
            <person name="Xin Y.-H."/>
        </authorList>
    </citation>
    <scope>NUCLEOTIDE SEQUENCE [LARGE SCALE GENOMIC DNA]</scope>
    <source>
        <strain evidence="5 6">Hh15</strain>
    </source>
</reference>
<dbReference type="STRING" id="1424661.SAMN05216281_10888"/>
<dbReference type="InterPro" id="IPR000537">
    <property type="entry name" value="UbiA_prenyltransferase"/>
</dbReference>
<dbReference type="GO" id="GO:0016765">
    <property type="term" value="F:transferase activity, transferring alkyl or aryl (other than methyl) groups"/>
    <property type="evidence" value="ECO:0007669"/>
    <property type="project" value="InterPro"/>
</dbReference>
<proteinExistence type="predicted"/>
<dbReference type="OrthoDB" id="1416782at2"/>
<evidence type="ECO:0000313" key="5">
    <source>
        <dbReference type="EMBL" id="TFB84590.1"/>
    </source>
</evidence>
<evidence type="ECO:0000256" key="1">
    <source>
        <dbReference type="ARBA" id="ARBA00004141"/>
    </source>
</evidence>